<keyword evidence="4" id="KW-1133">Transmembrane helix</keyword>
<dbReference type="Pfam" id="PF03323">
    <property type="entry name" value="GerA"/>
    <property type="match status" value="1"/>
</dbReference>
<evidence type="ECO:0000256" key="3">
    <source>
        <dbReference type="SAM" id="MobiDB-lite"/>
    </source>
</evidence>
<evidence type="ECO:0000313" key="5">
    <source>
        <dbReference type="EMBL" id="RAL26031.1"/>
    </source>
</evidence>
<evidence type="ECO:0000313" key="6">
    <source>
        <dbReference type="Proteomes" id="UP000251213"/>
    </source>
</evidence>
<protein>
    <submittedName>
        <fullName evidence="5">Spore germination protein</fullName>
    </submittedName>
</protein>
<evidence type="ECO:0000256" key="4">
    <source>
        <dbReference type="SAM" id="Phobius"/>
    </source>
</evidence>
<dbReference type="InterPro" id="IPR050768">
    <property type="entry name" value="UPF0353/GerABKA_families"/>
</dbReference>
<dbReference type="InterPro" id="IPR004995">
    <property type="entry name" value="Spore_Ger"/>
</dbReference>
<dbReference type="Proteomes" id="UP000251213">
    <property type="component" value="Unassembled WGS sequence"/>
</dbReference>
<feature type="transmembrane region" description="Helical" evidence="4">
    <location>
        <begin position="323"/>
        <end position="344"/>
    </location>
</feature>
<dbReference type="OrthoDB" id="9772630at2"/>
<keyword evidence="4" id="KW-0812">Transmembrane</keyword>
<feature type="region of interest" description="Disordered" evidence="3">
    <location>
        <begin position="1"/>
        <end position="32"/>
    </location>
</feature>
<comment type="similarity">
    <text evidence="1">Belongs to the GerABKA family.</text>
</comment>
<dbReference type="AlphaFoldDB" id="A0A364K6U8"/>
<dbReference type="PIRSF" id="PIRSF005690">
    <property type="entry name" value="GerBA"/>
    <property type="match status" value="1"/>
</dbReference>
<dbReference type="PANTHER" id="PTHR22550:SF5">
    <property type="entry name" value="LEUCINE ZIPPER PROTEIN 4"/>
    <property type="match status" value="1"/>
</dbReference>
<name>A0A364K6U8_9BACL</name>
<feature type="transmembrane region" description="Helical" evidence="4">
    <location>
        <begin position="283"/>
        <end position="303"/>
    </location>
</feature>
<gene>
    <name evidence="5" type="ORF">DL897_05770</name>
</gene>
<reference evidence="5 6" key="1">
    <citation type="submission" date="2018-06" db="EMBL/GenBank/DDBJ databases">
        <title>Thermoflavimicrobium daqus sp. nov., a thermophilic microbe isolated from Moutai-flavour Daqu.</title>
        <authorList>
            <person name="Wang X."/>
            <person name="Zhou H."/>
        </authorList>
    </citation>
    <scope>NUCLEOTIDE SEQUENCE [LARGE SCALE GENOMIC DNA]</scope>
    <source>
        <strain evidence="5 6">FBKL4.011</strain>
    </source>
</reference>
<organism evidence="5 6">
    <name type="scientific">Thermoflavimicrobium daqui</name>
    <dbReference type="NCBI Taxonomy" id="2137476"/>
    <lineage>
        <taxon>Bacteria</taxon>
        <taxon>Bacillati</taxon>
        <taxon>Bacillota</taxon>
        <taxon>Bacilli</taxon>
        <taxon>Bacillales</taxon>
        <taxon>Thermoactinomycetaceae</taxon>
        <taxon>Thermoflavimicrobium</taxon>
    </lineage>
</organism>
<keyword evidence="2 4" id="KW-0472">Membrane</keyword>
<feature type="transmembrane region" description="Helical" evidence="4">
    <location>
        <begin position="445"/>
        <end position="468"/>
    </location>
</feature>
<evidence type="ECO:0000256" key="1">
    <source>
        <dbReference type="ARBA" id="ARBA00005278"/>
    </source>
</evidence>
<keyword evidence="6" id="KW-1185">Reference proteome</keyword>
<dbReference type="GO" id="GO:0016020">
    <property type="term" value="C:membrane"/>
    <property type="evidence" value="ECO:0007669"/>
    <property type="project" value="InterPro"/>
</dbReference>
<dbReference type="GO" id="GO:0009847">
    <property type="term" value="P:spore germination"/>
    <property type="evidence" value="ECO:0007669"/>
    <property type="project" value="InterPro"/>
</dbReference>
<accession>A0A364K6U8</accession>
<feature type="compositionally biased region" description="Basic and acidic residues" evidence="3">
    <location>
        <begin position="1"/>
        <end position="21"/>
    </location>
</feature>
<evidence type="ECO:0000256" key="2">
    <source>
        <dbReference type="ARBA" id="ARBA00023136"/>
    </source>
</evidence>
<dbReference type="EMBL" id="QJKK01000003">
    <property type="protein sequence ID" value="RAL26031.1"/>
    <property type="molecule type" value="Genomic_DNA"/>
</dbReference>
<comment type="caution">
    <text evidence="5">The sequence shown here is derived from an EMBL/GenBank/DDBJ whole genome shotgun (WGS) entry which is preliminary data.</text>
</comment>
<reference evidence="5 6" key="2">
    <citation type="submission" date="2018-06" db="EMBL/GenBank/DDBJ databases">
        <authorList>
            <person name="Zhirakovskaya E."/>
        </authorList>
    </citation>
    <scope>NUCLEOTIDE SEQUENCE [LARGE SCALE GENOMIC DNA]</scope>
    <source>
        <strain evidence="5 6">FBKL4.011</strain>
    </source>
</reference>
<sequence>MRNKEKEQKKIEQSSEVKPTEKTLPPQEHPDQIKDKLADNLKWIQKEIGNNADISIREFEIGKTGVSAAIIFIEALSNQLVIQQQILKPLMIDFANVYPNQKQLSSTELKQKIENNILAVSKIQEIKRLSDLYYQVLKGATALCIDGVPIALLLNTQNEKKRNIEEPITEALVRGPRIGLTEHIGDNAAILRQRLSDNNLIFLEYKVGKRTQKTLYLAYIKDLVNPELLSEVKKRIEKIEIDDLPESGYVEELIKDNYLSPFPQVQNTERPDRVVGALLEGRVAILLDGTPFVLIVPVTFSMMLQSPEDYYENWIFGTVIRALRYAAAFVSLFLPSIYISFISFHQGLIPTTLAISIAGTREGVPFPSFIEAFLMEFAIEVLREAGLRLPRPVGQTVGLVGGLVIGQAAVQAGIVSPIMVIVVALTAISSFAIPQYGAGLVLRLLRFGGMILASLFGLFGVILFFLILSIHFVKLKSFGVPYAAPFVPYRLSDFKDIIYRAPILQMKKRPKMMQVQNPKRKGSGS</sequence>
<proteinExistence type="inferred from homology"/>
<feature type="transmembrane region" description="Helical" evidence="4">
    <location>
        <begin position="414"/>
        <end position="433"/>
    </location>
</feature>
<dbReference type="PANTHER" id="PTHR22550">
    <property type="entry name" value="SPORE GERMINATION PROTEIN"/>
    <property type="match status" value="1"/>
</dbReference>